<evidence type="ECO:0000313" key="3">
    <source>
        <dbReference type="Proteomes" id="UP000481043"/>
    </source>
</evidence>
<feature type="transmembrane region" description="Helical" evidence="1">
    <location>
        <begin position="96"/>
        <end position="114"/>
    </location>
</feature>
<accession>A0A6M0Q8A7</accession>
<feature type="transmembrane region" description="Helical" evidence="1">
    <location>
        <begin position="35"/>
        <end position="57"/>
    </location>
</feature>
<dbReference type="AlphaFoldDB" id="A0A6M0Q8A7"/>
<dbReference type="Proteomes" id="UP000481043">
    <property type="component" value="Unassembled WGS sequence"/>
</dbReference>
<evidence type="ECO:0008006" key="4">
    <source>
        <dbReference type="Google" id="ProtNLM"/>
    </source>
</evidence>
<reference evidence="2 3" key="1">
    <citation type="submission" date="2020-02" db="EMBL/GenBank/DDBJ databases">
        <title>Bacillus aquiflavi sp. nov., isolated from yellow water of strong flavor Chinese baijiu in Yibin region of China.</title>
        <authorList>
            <person name="Xie J."/>
        </authorList>
    </citation>
    <scope>NUCLEOTIDE SEQUENCE [LARGE SCALE GENOMIC DNA]</scope>
    <source>
        <strain evidence="2 3">SA4</strain>
    </source>
</reference>
<name>A0A6M0Q8A7_9BACI</name>
<keyword evidence="1" id="KW-0812">Transmembrane</keyword>
<organism evidence="2 3">
    <name type="scientific">Bacillus mesophilus</name>
    <dbReference type="NCBI Taxonomy" id="1808955"/>
    <lineage>
        <taxon>Bacteria</taxon>
        <taxon>Bacillati</taxon>
        <taxon>Bacillota</taxon>
        <taxon>Bacilli</taxon>
        <taxon>Bacillales</taxon>
        <taxon>Bacillaceae</taxon>
        <taxon>Bacillus</taxon>
    </lineage>
</organism>
<sequence length="129" mass="14486">MRILGVVFGYLLSDLFFHLIHSSAAGLKAETQGERIGAVLFGVFVLLILMFIAHFVFSKSFFQGFVVATGLFLSFDIVVFHWIFQLHRITNGPEANWLEPILVVGGIVLIWYGIKRELISKNTSVKEVA</sequence>
<dbReference type="RefSeq" id="WP_163180056.1">
    <property type="nucleotide sequence ID" value="NZ_JAAIWM010000004.1"/>
</dbReference>
<keyword evidence="1" id="KW-0472">Membrane</keyword>
<gene>
    <name evidence="2" type="ORF">G4D63_12735</name>
</gene>
<keyword evidence="3" id="KW-1185">Reference proteome</keyword>
<evidence type="ECO:0000313" key="2">
    <source>
        <dbReference type="EMBL" id="NEY72596.1"/>
    </source>
</evidence>
<keyword evidence="1" id="KW-1133">Transmembrane helix</keyword>
<proteinExistence type="predicted"/>
<evidence type="ECO:0000256" key="1">
    <source>
        <dbReference type="SAM" id="Phobius"/>
    </source>
</evidence>
<comment type="caution">
    <text evidence="2">The sequence shown here is derived from an EMBL/GenBank/DDBJ whole genome shotgun (WGS) entry which is preliminary data.</text>
</comment>
<dbReference type="EMBL" id="JAAIWM010000004">
    <property type="protein sequence ID" value="NEY72596.1"/>
    <property type="molecule type" value="Genomic_DNA"/>
</dbReference>
<protein>
    <recommendedName>
        <fullName evidence="4">DUF2243 domain-containing protein</fullName>
    </recommendedName>
</protein>
<feature type="transmembrane region" description="Helical" evidence="1">
    <location>
        <begin position="64"/>
        <end position="84"/>
    </location>
</feature>